<feature type="signal peptide" evidence="1">
    <location>
        <begin position="1"/>
        <end position="20"/>
    </location>
</feature>
<gene>
    <name evidence="2" type="ORF">ATI53_10397</name>
</gene>
<evidence type="ECO:0000313" key="2">
    <source>
        <dbReference type="EMBL" id="RAK13178.1"/>
    </source>
</evidence>
<sequence>MKRFMTITALTAVMGTSAFAASQAEMNAISMYYPEANFATLTDTQVAEMMTIAQSGKEDTDKATLIMSIAQPDNPSIVTADRLILTEYFPEWRINEMTEADKDRIVALVNRGADPESIRVQLLDDMEQAAPNLTEAEVAAVHQLVPEADLRVLTTEQVNHLRAALYGKDSDSDQRQAIENALDS</sequence>
<dbReference type="OrthoDB" id="7838408at2"/>
<evidence type="ECO:0008006" key="4">
    <source>
        <dbReference type="Google" id="ProtNLM"/>
    </source>
</evidence>
<keyword evidence="3" id="KW-1185">Reference proteome</keyword>
<dbReference type="AlphaFoldDB" id="A0A327XW06"/>
<feature type="chain" id="PRO_5016322804" description="LTXXQ motif family protein" evidence="1">
    <location>
        <begin position="21"/>
        <end position="184"/>
    </location>
</feature>
<accession>A0A327XW06</accession>
<organism evidence="2 3">
    <name type="scientific">Salipiger aestuarii</name>
    <dbReference type="NCBI Taxonomy" id="568098"/>
    <lineage>
        <taxon>Bacteria</taxon>
        <taxon>Pseudomonadati</taxon>
        <taxon>Pseudomonadota</taxon>
        <taxon>Alphaproteobacteria</taxon>
        <taxon>Rhodobacterales</taxon>
        <taxon>Roseobacteraceae</taxon>
        <taxon>Salipiger</taxon>
    </lineage>
</organism>
<name>A0A327XW06_9RHOB</name>
<dbReference type="RefSeq" id="WP_009503391.1">
    <property type="nucleotide sequence ID" value="NZ_LIGK01000029.1"/>
</dbReference>
<comment type="caution">
    <text evidence="2">The sequence shown here is derived from an EMBL/GenBank/DDBJ whole genome shotgun (WGS) entry which is preliminary data.</text>
</comment>
<dbReference type="EMBL" id="QLMG01000039">
    <property type="protein sequence ID" value="RAK13178.1"/>
    <property type="molecule type" value="Genomic_DNA"/>
</dbReference>
<proteinExistence type="predicted"/>
<evidence type="ECO:0000256" key="1">
    <source>
        <dbReference type="SAM" id="SignalP"/>
    </source>
</evidence>
<evidence type="ECO:0000313" key="3">
    <source>
        <dbReference type="Proteomes" id="UP000249165"/>
    </source>
</evidence>
<protein>
    <recommendedName>
        <fullName evidence="4">LTXXQ motif family protein</fullName>
    </recommendedName>
</protein>
<keyword evidence="1" id="KW-0732">Signal</keyword>
<reference evidence="2 3" key="1">
    <citation type="submission" date="2018-06" db="EMBL/GenBank/DDBJ databases">
        <title>Genomic Encyclopedia of Archaeal and Bacterial Type Strains, Phase II (KMG-II): from individual species to whole genera.</title>
        <authorList>
            <person name="Goeker M."/>
        </authorList>
    </citation>
    <scope>NUCLEOTIDE SEQUENCE [LARGE SCALE GENOMIC DNA]</scope>
    <source>
        <strain evidence="2 3">DSM 22011</strain>
    </source>
</reference>
<dbReference type="Proteomes" id="UP000249165">
    <property type="component" value="Unassembled WGS sequence"/>
</dbReference>